<organism evidence="1 2">
    <name type="scientific">Portunus trituberculatus</name>
    <name type="common">Swimming crab</name>
    <name type="synonym">Neptunus trituberculatus</name>
    <dbReference type="NCBI Taxonomy" id="210409"/>
    <lineage>
        <taxon>Eukaryota</taxon>
        <taxon>Metazoa</taxon>
        <taxon>Ecdysozoa</taxon>
        <taxon>Arthropoda</taxon>
        <taxon>Crustacea</taxon>
        <taxon>Multicrustacea</taxon>
        <taxon>Malacostraca</taxon>
        <taxon>Eumalacostraca</taxon>
        <taxon>Eucarida</taxon>
        <taxon>Decapoda</taxon>
        <taxon>Pleocyemata</taxon>
        <taxon>Brachyura</taxon>
        <taxon>Eubrachyura</taxon>
        <taxon>Portunoidea</taxon>
        <taxon>Portunidae</taxon>
        <taxon>Portuninae</taxon>
        <taxon>Portunus</taxon>
    </lineage>
</organism>
<dbReference type="EMBL" id="VSRR010138994">
    <property type="protein sequence ID" value="MPD04000.1"/>
    <property type="molecule type" value="Genomic_DNA"/>
</dbReference>
<keyword evidence="2" id="KW-1185">Reference proteome</keyword>
<protein>
    <submittedName>
        <fullName evidence="1">Uncharacterized protein</fullName>
    </submittedName>
</protein>
<sequence length="84" mass="8950">MLAGPDTSTLDRQGGVVCVVSVVHVMRVIQDLPTPTSLHKVVTLRSTKEGDCLALSGTPTTRDMSILTAGESMGIKKRPSKPLY</sequence>
<name>A0A5B7KA80_PORTR</name>
<evidence type="ECO:0000313" key="1">
    <source>
        <dbReference type="EMBL" id="MPD04000.1"/>
    </source>
</evidence>
<evidence type="ECO:0000313" key="2">
    <source>
        <dbReference type="Proteomes" id="UP000324222"/>
    </source>
</evidence>
<dbReference type="Proteomes" id="UP000324222">
    <property type="component" value="Unassembled WGS sequence"/>
</dbReference>
<comment type="caution">
    <text evidence="1">The sequence shown here is derived from an EMBL/GenBank/DDBJ whole genome shotgun (WGS) entry which is preliminary data.</text>
</comment>
<dbReference type="AlphaFoldDB" id="A0A5B7KA80"/>
<reference evidence="1 2" key="1">
    <citation type="submission" date="2019-05" db="EMBL/GenBank/DDBJ databases">
        <title>Another draft genome of Portunus trituberculatus and its Hox gene families provides insights of decapod evolution.</title>
        <authorList>
            <person name="Jeong J.-H."/>
            <person name="Song I."/>
            <person name="Kim S."/>
            <person name="Choi T."/>
            <person name="Kim D."/>
            <person name="Ryu S."/>
            <person name="Kim W."/>
        </authorList>
    </citation>
    <scope>NUCLEOTIDE SEQUENCE [LARGE SCALE GENOMIC DNA]</scope>
    <source>
        <tissue evidence="1">Muscle</tissue>
    </source>
</reference>
<gene>
    <name evidence="1" type="ORF">E2C01_099665</name>
</gene>
<proteinExistence type="predicted"/>
<accession>A0A5B7KA80</accession>